<dbReference type="EMBL" id="AQPN01000070">
    <property type="protein sequence ID" value="EOR94981.1"/>
    <property type="molecule type" value="Genomic_DNA"/>
</dbReference>
<dbReference type="PANTHER" id="PTHR13778">
    <property type="entry name" value="GLYCOSYLTRANSFERASE 8 DOMAIN-CONTAINING PROTEIN"/>
    <property type="match status" value="1"/>
</dbReference>
<keyword evidence="1" id="KW-0328">Glycosyltransferase</keyword>
<dbReference type="InterPro" id="IPR029044">
    <property type="entry name" value="Nucleotide-diphossugar_trans"/>
</dbReference>
<evidence type="ECO:0000313" key="5">
    <source>
        <dbReference type="Proteomes" id="UP000014174"/>
    </source>
</evidence>
<dbReference type="Gene3D" id="3.90.550.10">
    <property type="entry name" value="Spore Coat Polysaccharide Biosynthesis Protein SpsA, Chain A"/>
    <property type="match status" value="1"/>
</dbReference>
<reference evidence="4 5" key="1">
    <citation type="journal article" date="2013" name="Genome Announc.">
        <title>Draft Genome Sequence of Arcticibacter svalbardensis Strain MN12-7T, a Member of the Family Sphingobacteriaceae Isolated from an Arctic Soil Sample.</title>
        <authorList>
            <person name="Shivaji S."/>
            <person name="Ara S."/>
            <person name="Prasad S."/>
            <person name="Manasa B.P."/>
            <person name="Begum Z."/>
            <person name="Singh A."/>
            <person name="Kumar Pinnaka A."/>
        </authorList>
    </citation>
    <scope>NUCLEOTIDE SEQUENCE [LARGE SCALE GENOMIC DNA]</scope>
    <source>
        <strain evidence="4 5">MN12-7</strain>
    </source>
</reference>
<dbReference type="OrthoDB" id="695971at2"/>
<comment type="caution">
    <text evidence="4">The sequence shown here is derived from an EMBL/GenBank/DDBJ whole genome shotgun (WGS) entry which is preliminary data.</text>
</comment>
<dbReference type="STRING" id="1150600.ADIARSV_1852"/>
<gene>
    <name evidence="4" type="ORF">ADIARSV_1852</name>
</gene>
<proteinExistence type="predicted"/>
<evidence type="ECO:0000256" key="3">
    <source>
        <dbReference type="ARBA" id="ARBA00022723"/>
    </source>
</evidence>
<dbReference type="Pfam" id="PF01501">
    <property type="entry name" value="Glyco_transf_8"/>
    <property type="match status" value="1"/>
</dbReference>
<dbReference type="GO" id="GO:0016757">
    <property type="term" value="F:glycosyltransferase activity"/>
    <property type="evidence" value="ECO:0007669"/>
    <property type="project" value="UniProtKB-KW"/>
</dbReference>
<evidence type="ECO:0000256" key="2">
    <source>
        <dbReference type="ARBA" id="ARBA00022679"/>
    </source>
</evidence>
<dbReference type="GO" id="GO:0046872">
    <property type="term" value="F:metal ion binding"/>
    <property type="evidence" value="ECO:0007669"/>
    <property type="project" value="UniProtKB-KW"/>
</dbReference>
<keyword evidence="3" id="KW-0479">Metal-binding</keyword>
<name>R9GTD7_9SPHI</name>
<dbReference type="InterPro" id="IPR050748">
    <property type="entry name" value="Glycosyltrans_8_dom-fam"/>
</dbReference>
<dbReference type="SUPFAM" id="SSF53448">
    <property type="entry name" value="Nucleotide-diphospho-sugar transferases"/>
    <property type="match status" value="1"/>
</dbReference>
<sequence length="299" mass="34673">MEESAGKITVVTVCDNHYAVLLAALLKSIEVNHKADSAIILYIVEDGLIKQNKDKIIGSVSKDVFHINWLKLSEIIPDKSNLPLDASSFPLNVYARLFIPHFISPLLEKVIYLDVDMIMEEDIQELWKIDLQDKVIGGVVDRSGVVSSTWGGISNFKELGLSPDTKYFNSGLLIINPKKWRELNCTERILKCVNENKKYTNFPDQYGLNVVFADHWLELDSKWNCYALSAEPNPYLIHFIGVKPIYSSYAYNEDYKNRFYHYLQLTQWNDFKPHNSYIRLLKKLYNKLIKKGYEFFSKK</sequence>
<protein>
    <submittedName>
        <fullName evidence="4">Glycosyl transferase, family 8</fullName>
    </submittedName>
</protein>
<evidence type="ECO:0000256" key="1">
    <source>
        <dbReference type="ARBA" id="ARBA00022676"/>
    </source>
</evidence>
<dbReference type="AlphaFoldDB" id="R9GTD7"/>
<keyword evidence="2 4" id="KW-0808">Transferase</keyword>
<dbReference type="InterPro" id="IPR002495">
    <property type="entry name" value="Glyco_trans_8"/>
</dbReference>
<dbReference type="CDD" id="cd04194">
    <property type="entry name" value="GT8_A4GalT_like"/>
    <property type="match status" value="1"/>
</dbReference>
<dbReference type="RefSeq" id="WP_016195088.1">
    <property type="nucleotide sequence ID" value="NZ_AQPN01000070.1"/>
</dbReference>
<accession>R9GTD7</accession>
<organism evidence="4 5">
    <name type="scientific">Arcticibacter svalbardensis MN12-7</name>
    <dbReference type="NCBI Taxonomy" id="1150600"/>
    <lineage>
        <taxon>Bacteria</taxon>
        <taxon>Pseudomonadati</taxon>
        <taxon>Bacteroidota</taxon>
        <taxon>Sphingobacteriia</taxon>
        <taxon>Sphingobacteriales</taxon>
        <taxon>Sphingobacteriaceae</taxon>
        <taxon>Arcticibacter</taxon>
    </lineage>
</organism>
<keyword evidence="5" id="KW-1185">Reference proteome</keyword>
<evidence type="ECO:0000313" key="4">
    <source>
        <dbReference type="EMBL" id="EOR94981.1"/>
    </source>
</evidence>
<dbReference type="eggNOG" id="COG1442">
    <property type="taxonomic scope" value="Bacteria"/>
</dbReference>
<dbReference type="PANTHER" id="PTHR13778:SF47">
    <property type="entry name" value="LIPOPOLYSACCHARIDE 1,3-GALACTOSYLTRANSFERASE"/>
    <property type="match status" value="1"/>
</dbReference>
<dbReference type="Proteomes" id="UP000014174">
    <property type="component" value="Unassembled WGS sequence"/>
</dbReference>